<keyword evidence="2 3" id="KW-0378">Hydrolase</keyword>
<evidence type="ECO:0000313" key="4">
    <source>
        <dbReference type="Proteomes" id="UP000275012"/>
    </source>
</evidence>
<gene>
    <name evidence="3" type="ORF">EBB59_10200</name>
</gene>
<dbReference type="InterPro" id="IPR000801">
    <property type="entry name" value="Esterase-like"/>
</dbReference>
<dbReference type="PANTHER" id="PTHR40841:SF2">
    <property type="entry name" value="SIDEROPHORE-DEGRADING ESTERASE (EUROFUNG)"/>
    <property type="match status" value="1"/>
</dbReference>
<dbReference type="Gene3D" id="3.40.50.1820">
    <property type="entry name" value="alpha/beta hydrolase"/>
    <property type="match status" value="1"/>
</dbReference>
<dbReference type="InterPro" id="IPR029058">
    <property type="entry name" value="AB_hydrolase_fold"/>
</dbReference>
<dbReference type="Proteomes" id="UP000275012">
    <property type="component" value="Unassembled WGS sequence"/>
</dbReference>
<name>A0A3M2HQ46_9GAMM</name>
<proteinExistence type="inferred from homology"/>
<evidence type="ECO:0000256" key="1">
    <source>
        <dbReference type="ARBA" id="ARBA00005622"/>
    </source>
</evidence>
<dbReference type="SUPFAM" id="SSF53474">
    <property type="entry name" value="alpha/beta-Hydrolases"/>
    <property type="match status" value="1"/>
</dbReference>
<sequence>MYRPAAASLPAITVPAARCRLRCVWCGDPVRLLTGWLLACLCLFPMARAEAQPDVSRRTGITVADTGAKGYRFESLKLASADGARRYRLRIAVPERAIPGGHPLVWLLDGNAALMETDAALLERLAHAPRPPVIVYVAYDNDLRIDADARAFDYTPRRAGAAGVQRDVVAHRLNGGADDFLALLRGRALPEIARLAPLDLHRQALWGHSYGGVFVLHVLFTRPEAFARYAAVDPSLWWGEGHLLKPDHTQRQWPRPPPRVDLWVGQGGTRRANASPSVRDTAVVQALRQARRQAPPDAARQLAQRLREAGLPVAWRVLPGLDHGATLGASLPVFLSEVAESSASDDQARRQ</sequence>
<dbReference type="EMBL" id="RFLY01000015">
    <property type="protein sequence ID" value="RMH89459.1"/>
    <property type="molecule type" value="Genomic_DNA"/>
</dbReference>
<dbReference type="InterPro" id="IPR052558">
    <property type="entry name" value="Siderophore_Hydrolase_D"/>
</dbReference>
<dbReference type="PANTHER" id="PTHR40841">
    <property type="entry name" value="SIDEROPHORE TRIACETYLFUSARININE C ESTERASE"/>
    <property type="match status" value="1"/>
</dbReference>
<dbReference type="AlphaFoldDB" id="A0A3M2HQ46"/>
<dbReference type="GO" id="GO:0016788">
    <property type="term" value="F:hydrolase activity, acting on ester bonds"/>
    <property type="evidence" value="ECO:0007669"/>
    <property type="project" value="TreeGrafter"/>
</dbReference>
<accession>A0A3M2HQ46</accession>
<reference evidence="3 4" key="1">
    <citation type="submission" date="2018-10" db="EMBL/GenBank/DDBJ databases">
        <title>Proposal of Lysobacter pythonis sp. nov. isolated from royal pythons (Python regius).</title>
        <authorList>
            <person name="Hans-Juergen B."/>
            <person name="Huptas C."/>
            <person name="Sandra B."/>
            <person name="Igor L."/>
            <person name="Joachim S."/>
            <person name="Siegfried S."/>
            <person name="Mareike W."/>
            <person name="Peter K."/>
        </authorList>
    </citation>
    <scope>NUCLEOTIDE SEQUENCE [LARGE SCALE GENOMIC DNA]</scope>
    <source>
        <strain evidence="3 4">4284/11</strain>
    </source>
</reference>
<keyword evidence="4" id="KW-1185">Reference proteome</keyword>
<comment type="similarity">
    <text evidence="1">Belongs to the esterase D family.</text>
</comment>
<comment type="caution">
    <text evidence="3">The sequence shown here is derived from an EMBL/GenBank/DDBJ whole genome shotgun (WGS) entry which is preliminary data.</text>
</comment>
<protein>
    <submittedName>
        <fullName evidence="3">Alpha/beta hydrolase</fullName>
    </submittedName>
</protein>
<dbReference type="Pfam" id="PF00756">
    <property type="entry name" value="Esterase"/>
    <property type="match status" value="1"/>
</dbReference>
<organism evidence="3 4">
    <name type="scientific">Solilutibacter pythonis</name>
    <dbReference type="NCBI Taxonomy" id="2483112"/>
    <lineage>
        <taxon>Bacteria</taxon>
        <taxon>Pseudomonadati</taxon>
        <taxon>Pseudomonadota</taxon>
        <taxon>Gammaproteobacteria</taxon>
        <taxon>Lysobacterales</taxon>
        <taxon>Lysobacteraceae</taxon>
        <taxon>Solilutibacter</taxon>
    </lineage>
</organism>
<evidence type="ECO:0000313" key="3">
    <source>
        <dbReference type="EMBL" id="RMH89459.1"/>
    </source>
</evidence>
<evidence type="ECO:0000256" key="2">
    <source>
        <dbReference type="ARBA" id="ARBA00022801"/>
    </source>
</evidence>